<keyword evidence="5" id="KW-0029">Amino-acid transport</keyword>
<evidence type="ECO:0000313" key="7">
    <source>
        <dbReference type="EMBL" id="MDV6270983.1"/>
    </source>
</evidence>
<comment type="caution">
    <text evidence="7">The sequence shown here is derived from an EMBL/GenBank/DDBJ whole genome shotgun (WGS) entry which is preliminary data.</text>
</comment>
<keyword evidence="8" id="KW-1185">Reference proteome</keyword>
<keyword evidence="4 7" id="KW-0067">ATP-binding</keyword>
<evidence type="ECO:0000256" key="2">
    <source>
        <dbReference type="ARBA" id="ARBA00022448"/>
    </source>
</evidence>
<evidence type="ECO:0000256" key="3">
    <source>
        <dbReference type="ARBA" id="ARBA00022741"/>
    </source>
</evidence>
<organism evidence="7 8">
    <name type="scientific">Rhodococcus globerulus</name>
    <dbReference type="NCBI Taxonomy" id="33008"/>
    <lineage>
        <taxon>Bacteria</taxon>
        <taxon>Bacillati</taxon>
        <taxon>Actinomycetota</taxon>
        <taxon>Actinomycetes</taxon>
        <taxon>Mycobacteriales</taxon>
        <taxon>Nocardiaceae</taxon>
        <taxon>Rhodococcus</taxon>
    </lineage>
</organism>
<reference evidence="7 8" key="1">
    <citation type="submission" date="2023-10" db="EMBL/GenBank/DDBJ databases">
        <title>Development of a sustainable strategy for remediation of hydrocarbon-contaminated territories based on the waste exchange concept.</title>
        <authorList>
            <person name="Krivoruchko A."/>
        </authorList>
    </citation>
    <scope>NUCLEOTIDE SEQUENCE [LARGE SCALE GENOMIC DNA]</scope>
    <source>
        <strain evidence="7 8">IEGM 1203</strain>
    </source>
</reference>
<dbReference type="EMBL" id="JAWLKB010000028">
    <property type="protein sequence ID" value="MDV6270983.1"/>
    <property type="molecule type" value="Genomic_DNA"/>
</dbReference>
<evidence type="ECO:0000313" key="8">
    <source>
        <dbReference type="Proteomes" id="UP001185927"/>
    </source>
</evidence>
<dbReference type="SMART" id="SM00382">
    <property type="entry name" value="AAA"/>
    <property type="match status" value="1"/>
</dbReference>
<dbReference type="InterPro" id="IPR003593">
    <property type="entry name" value="AAA+_ATPase"/>
</dbReference>
<evidence type="ECO:0000259" key="6">
    <source>
        <dbReference type="PROSITE" id="PS50893"/>
    </source>
</evidence>
<dbReference type="InterPro" id="IPR027417">
    <property type="entry name" value="P-loop_NTPase"/>
</dbReference>
<dbReference type="GO" id="GO:0005524">
    <property type="term" value="F:ATP binding"/>
    <property type="evidence" value="ECO:0007669"/>
    <property type="project" value="UniProtKB-KW"/>
</dbReference>
<dbReference type="PROSITE" id="PS00211">
    <property type="entry name" value="ABC_TRANSPORTER_1"/>
    <property type="match status" value="1"/>
</dbReference>
<proteinExistence type="inferred from homology"/>
<dbReference type="PANTHER" id="PTHR43820:SF4">
    <property type="entry name" value="HIGH-AFFINITY BRANCHED-CHAIN AMINO ACID TRANSPORT ATP-BINDING PROTEIN LIVF"/>
    <property type="match status" value="1"/>
</dbReference>
<dbReference type="RefSeq" id="WP_317545429.1">
    <property type="nucleotide sequence ID" value="NZ_JAWLKB010000028.1"/>
</dbReference>
<dbReference type="PANTHER" id="PTHR43820">
    <property type="entry name" value="HIGH-AFFINITY BRANCHED-CHAIN AMINO ACID TRANSPORT ATP-BINDING PROTEIN LIVF"/>
    <property type="match status" value="1"/>
</dbReference>
<evidence type="ECO:0000256" key="4">
    <source>
        <dbReference type="ARBA" id="ARBA00022840"/>
    </source>
</evidence>
<protein>
    <submittedName>
        <fullName evidence="7">ATP-binding cassette domain-containing protein</fullName>
    </submittedName>
</protein>
<dbReference type="Pfam" id="PF00005">
    <property type="entry name" value="ABC_tran"/>
    <property type="match status" value="1"/>
</dbReference>
<keyword evidence="3" id="KW-0547">Nucleotide-binding</keyword>
<feature type="domain" description="ABC transporter" evidence="6">
    <location>
        <begin position="8"/>
        <end position="230"/>
    </location>
</feature>
<comment type="similarity">
    <text evidence="1">Belongs to the ABC transporter superfamily.</text>
</comment>
<gene>
    <name evidence="7" type="ORF">R3Q16_30600</name>
</gene>
<dbReference type="Proteomes" id="UP001185927">
    <property type="component" value="Unassembled WGS sequence"/>
</dbReference>
<dbReference type="InterPro" id="IPR003439">
    <property type="entry name" value="ABC_transporter-like_ATP-bd"/>
</dbReference>
<dbReference type="SUPFAM" id="SSF52540">
    <property type="entry name" value="P-loop containing nucleoside triphosphate hydrolases"/>
    <property type="match status" value="1"/>
</dbReference>
<keyword evidence="2" id="KW-0813">Transport</keyword>
<name>A0ABU4C429_RHOGO</name>
<dbReference type="InterPro" id="IPR052156">
    <property type="entry name" value="BCAA_Transport_ATP-bd_LivF"/>
</dbReference>
<dbReference type="Gene3D" id="3.40.50.300">
    <property type="entry name" value="P-loop containing nucleotide triphosphate hydrolases"/>
    <property type="match status" value="1"/>
</dbReference>
<sequence length="236" mass="24911">MTINAALLEVRGLTAGYGQRTVISGIDLSVRRGEILALLGRNGAGKSTTLMAIAGFVRGAVGDVTVDGRPLTGPAYLRAREAISLVVKGRSLFPSLTVADNLELAGVQPDSVLELFPELAPRLKVKAGLLSGGEQQLLAVARALLRGQEIVLLDELTFGLSPAMASRVIDVVTAQTAARGLAVVAVEQHLHVAERLATHAIVLGEGRVRLSVTRAELLDIGPDIERVYLGRRSDTE</sequence>
<dbReference type="InterPro" id="IPR017871">
    <property type="entry name" value="ABC_transporter-like_CS"/>
</dbReference>
<evidence type="ECO:0000256" key="1">
    <source>
        <dbReference type="ARBA" id="ARBA00005417"/>
    </source>
</evidence>
<evidence type="ECO:0000256" key="5">
    <source>
        <dbReference type="ARBA" id="ARBA00022970"/>
    </source>
</evidence>
<accession>A0ABU4C429</accession>
<dbReference type="PROSITE" id="PS50893">
    <property type="entry name" value="ABC_TRANSPORTER_2"/>
    <property type="match status" value="1"/>
</dbReference>